<dbReference type="EMBL" id="JAPAAF010000012">
    <property type="protein sequence ID" value="MCW0483129.1"/>
    <property type="molecule type" value="Genomic_DNA"/>
</dbReference>
<sequence length="344" mass="39349">MKRIVIIFSLLVVSSMFLFSCRDDTNMRKKITGKAGELVVVIPKETWEGQAGQAIRKVLAQPQLSLPQDEPLFDLIDVPPVAFKEIFKTSRNIINVRISPTLDSAKVEFKKDIWAWPQAVVNVRAKSSEELERIFYIHSDRIAAYFLKAERDRLILNYKKYSEKAVKNTVLKNLNVTLHVPPGFVVAGAGDNFTWVRYDTPDIMQGIAIYTFPYQSDSTFTQDYLLQKRDSVLKAYIDGPTKGSFMTTEHQLPPLFSVFEFKNNYAAEMRGLWKVENDFMGGPFINMAVLDAANNRIVVLDGFVYAPRFNKRNYLRQVEAMMYSLELPDQAKNDKISSQVKMGN</sequence>
<organism evidence="2 3">
    <name type="scientific">Gaoshiqia sediminis</name>
    <dbReference type="NCBI Taxonomy" id="2986998"/>
    <lineage>
        <taxon>Bacteria</taxon>
        <taxon>Pseudomonadati</taxon>
        <taxon>Bacteroidota</taxon>
        <taxon>Bacteroidia</taxon>
        <taxon>Marinilabiliales</taxon>
        <taxon>Prolixibacteraceae</taxon>
        <taxon>Gaoshiqia</taxon>
    </lineage>
</organism>
<keyword evidence="1" id="KW-0732">Signal</keyword>
<reference evidence="2" key="1">
    <citation type="submission" date="2022-10" db="EMBL/GenBank/DDBJ databases">
        <title>Gaoshiqiia sediminis gen. nov., sp. nov., isolated from coastal sediment.</title>
        <authorList>
            <person name="Yu W.X."/>
            <person name="Mu D.S."/>
            <person name="Du J.Z."/>
            <person name="Liang Y.Q."/>
        </authorList>
    </citation>
    <scope>NUCLEOTIDE SEQUENCE</scope>
    <source>
        <strain evidence="2">A06</strain>
    </source>
</reference>
<dbReference type="InterPro" id="IPR032286">
    <property type="entry name" value="DUF4837"/>
</dbReference>
<evidence type="ECO:0000313" key="2">
    <source>
        <dbReference type="EMBL" id="MCW0483129.1"/>
    </source>
</evidence>
<feature type="signal peptide" evidence="1">
    <location>
        <begin position="1"/>
        <end position="20"/>
    </location>
</feature>
<proteinExistence type="predicted"/>
<dbReference type="PROSITE" id="PS51257">
    <property type="entry name" value="PROKAR_LIPOPROTEIN"/>
    <property type="match status" value="1"/>
</dbReference>
<feature type="chain" id="PRO_5041378393" evidence="1">
    <location>
        <begin position="21"/>
        <end position="344"/>
    </location>
</feature>
<dbReference type="AlphaFoldDB" id="A0AA41Y717"/>
<comment type="caution">
    <text evidence="2">The sequence shown here is derived from an EMBL/GenBank/DDBJ whole genome shotgun (WGS) entry which is preliminary data.</text>
</comment>
<dbReference type="RefSeq" id="WP_282591731.1">
    <property type="nucleotide sequence ID" value="NZ_JAPAAF010000012.1"/>
</dbReference>
<keyword evidence="3" id="KW-1185">Reference proteome</keyword>
<gene>
    <name evidence="2" type="ORF">N2K84_10340</name>
</gene>
<dbReference type="Proteomes" id="UP001163821">
    <property type="component" value="Unassembled WGS sequence"/>
</dbReference>
<name>A0AA41Y717_9BACT</name>
<protein>
    <submittedName>
        <fullName evidence="2">DUF4837 family protein</fullName>
    </submittedName>
</protein>
<evidence type="ECO:0000256" key="1">
    <source>
        <dbReference type="SAM" id="SignalP"/>
    </source>
</evidence>
<evidence type="ECO:0000313" key="3">
    <source>
        <dbReference type="Proteomes" id="UP001163821"/>
    </source>
</evidence>
<dbReference type="Pfam" id="PF16125">
    <property type="entry name" value="DUF4837"/>
    <property type="match status" value="1"/>
</dbReference>
<accession>A0AA41Y717</accession>